<dbReference type="RefSeq" id="XP_037154491.1">
    <property type="nucleotide sequence ID" value="XM_037300643.1"/>
</dbReference>
<feature type="transmembrane region" description="Helical" evidence="7">
    <location>
        <begin position="151"/>
        <end position="169"/>
    </location>
</feature>
<evidence type="ECO:0000313" key="9">
    <source>
        <dbReference type="Proteomes" id="UP000593566"/>
    </source>
</evidence>
<dbReference type="PANTHER" id="PTHR20855">
    <property type="entry name" value="ADIPOR/PROGESTIN RECEPTOR-RELATED"/>
    <property type="match status" value="1"/>
</dbReference>
<dbReference type="GO" id="GO:0016020">
    <property type="term" value="C:membrane"/>
    <property type="evidence" value="ECO:0007669"/>
    <property type="project" value="UniProtKB-SubCell"/>
</dbReference>
<evidence type="ECO:0000256" key="1">
    <source>
        <dbReference type="ARBA" id="ARBA00004141"/>
    </source>
</evidence>
<keyword evidence="6" id="KW-0479">Metal-binding</keyword>
<keyword evidence="4 7" id="KW-1133">Transmembrane helix</keyword>
<evidence type="ECO:0000313" key="8">
    <source>
        <dbReference type="EMBL" id="KAF6225782.1"/>
    </source>
</evidence>
<keyword evidence="9" id="KW-1185">Reference proteome</keyword>
<feature type="transmembrane region" description="Helical" evidence="7">
    <location>
        <begin position="212"/>
        <end position="234"/>
    </location>
</feature>
<dbReference type="AlphaFoldDB" id="A0A8H6CLM9"/>
<proteinExistence type="inferred from homology"/>
<dbReference type="GO" id="GO:0006882">
    <property type="term" value="P:intracellular zinc ion homeostasis"/>
    <property type="evidence" value="ECO:0007669"/>
    <property type="project" value="TreeGrafter"/>
</dbReference>
<protein>
    <submittedName>
        <fullName evidence="8">Uncharacterized protein</fullName>
    </submittedName>
</protein>
<dbReference type="EMBL" id="JACCJB010000007">
    <property type="protein sequence ID" value="KAF6225782.1"/>
    <property type="molecule type" value="Genomic_DNA"/>
</dbReference>
<dbReference type="Proteomes" id="UP000593566">
    <property type="component" value="Unassembled WGS sequence"/>
</dbReference>
<evidence type="ECO:0000256" key="5">
    <source>
        <dbReference type="ARBA" id="ARBA00023136"/>
    </source>
</evidence>
<dbReference type="GO" id="GO:0038023">
    <property type="term" value="F:signaling receptor activity"/>
    <property type="evidence" value="ECO:0007669"/>
    <property type="project" value="TreeGrafter"/>
</dbReference>
<comment type="subcellular location">
    <subcellularLocation>
        <location evidence="1">Membrane</location>
        <topology evidence="1">Multi-pass membrane protein</topology>
    </subcellularLocation>
</comment>
<sequence>MATRRIPSRAKTTPIETLHSLLTVQEADTAFRSRPVTNFLLNYDELPAWRQDNHFILTHYRPTSNSVFTSFQSLFQLHNESVNIHSHLSAAWIFFFIALSLYAFERHAVTLADTIAFLFFFSGAVTCLGISATYHTVSNHSPKINQWGNQIDYLGIVILISGSFVPSVYYGFYCEPMLQRFYWGMISTIGIACAVVSLNPKFRSPLWRSFRAGMFLGFGLSAIFPVLHGVYMYGLEQMRYSIGLDWVLLQGFLYILGAAIYAVCFRSSNLRVCTERLIQDTRHVYLRGSSLGDMISGGAPIKYSSKTHF</sequence>
<dbReference type="GO" id="GO:0046872">
    <property type="term" value="F:metal ion binding"/>
    <property type="evidence" value="ECO:0007669"/>
    <property type="project" value="UniProtKB-KW"/>
</dbReference>
<dbReference type="Pfam" id="PF03006">
    <property type="entry name" value="HlyIII"/>
    <property type="match status" value="1"/>
</dbReference>
<reference evidence="8 9" key="1">
    <citation type="journal article" date="2020" name="Genomics">
        <title>Complete, high-quality genomes from long-read metagenomic sequencing of two wolf lichen thalli reveals enigmatic genome architecture.</title>
        <authorList>
            <person name="McKenzie S.K."/>
            <person name="Walston R.F."/>
            <person name="Allen J.L."/>
        </authorList>
    </citation>
    <scope>NUCLEOTIDE SEQUENCE [LARGE SCALE GENOMIC DNA]</scope>
    <source>
        <strain evidence="8">WasteWater1</strain>
    </source>
</reference>
<evidence type="ECO:0000256" key="4">
    <source>
        <dbReference type="ARBA" id="ARBA00022989"/>
    </source>
</evidence>
<feature type="transmembrane region" description="Helical" evidence="7">
    <location>
        <begin position="246"/>
        <end position="265"/>
    </location>
</feature>
<feature type="transmembrane region" description="Helical" evidence="7">
    <location>
        <begin position="110"/>
        <end position="130"/>
    </location>
</feature>
<comment type="caution">
    <text evidence="8">The sequence shown here is derived from an EMBL/GenBank/DDBJ whole genome shotgun (WGS) entry which is preliminary data.</text>
</comment>
<comment type="similarity">
    <text evidence="2">Belongs to the ADIPOR family.</text>
</comment>
<evidence type="ECO:0000256" key="2">
    <source>
        <dbReference type="ARBA" id="ARBA00007018"/>
    </source>
</evidence>
<dbReference type="PANTHER" id="PTHR20855:SF52">
    <property type="entry name" value="ADIPONECTIN RECEPTOR PROTEIN"/>
    <property type="match status" value="1"/>
</dbReference>
<name>A0A8H6CLM9_9LECA</name>
<feature type="transmembrane region" description="Helical" evidence="7">
    <location>
        <begin position="181"/>
        <end position="200"/>
    </location>
</feature>
<dbReference type="GeneID" id="59338179"/>
<evidence type="ECO:0000256" key="6">
    <source>
        <dbReference type="PIRSR" id="PIRSR604254-1"/>
    </source>
</evidence>
<keyword evidence="5 7" id="KW-0472">Membrane</keyword>
<gene>
    <name evidence="8" type="ORF">HO133_009784</name>
</gene>
<accession>A0A8H6CLM9</accession>
<keyword evidence="6" id="KW-0862">Zinc</keyword>
<feature type="binding site" evidence="6">
    <location>
        <position position="135"/>
    </location>
    <ligand>
        <name>Zn(2+)</name>
        <dbReference type="ChEBI" id="CHEBI:29105"/>
    </ligand>
</feature>
<organism evidence="8 9">
    <name type="scientific">Letharia lupina</name>
    <dbReference type="NCBI Taxonomy" id="560253"/>
    <lineage>
        <taxon>Eukaryota</taxon>
        <taxon>Fungi</taxon>
        <taxon>Dikarya</taxon>
        <taxon>Ascomycota</taxon>
        <taxon>Pezizomycotina</taxon>
        <taxon>Lecanoromycetes</taxon>
        <taxon>OSLEUM clade</taxon>
        <taxon>Lecanoromycetidae</taxon>
        <taxon>Lecanorales</taxon>
        <taxon>Lecanorineae</taxon>
        <taxon>Parmeliaceae</taxon>
        <taxon>Letharia</taxon>
    </lineage>
</organism>
<dbReference type="InterPro" id="IPR004254">
    <property type="entry name" value="AdipoR/HlyIII-related"/>
</dbReference>
<evidence type="ECO:0000256" key="7">
    <source>
        <dbReference type="SAM" id="Phobius"/>
    </source>
</evidence>
<keyword evidence="3 7" id="KW-0812">Transmembrane</keyword>
<evidence type="ECO:0000256" key="3">
    <source>
        <dbReference type="ARBA" id="ARBA00022692"/>
    </source>
</evidence>
<feature type="transmembrane region" description="Helical" evidence="7">
    <location>
        <begin position="84"/>
        <end position="104"/>
    </location>
</feature>